<keyword evidence="6" id="KW-0653">Protein transport</keyword>
<dbReference type="GO" id="GO:0015031">
    <property type="term" value="P:protein transport"/>
    <property type="evidence" value="ECO:0007669"/>
    <property type="project" value="UniProtKB-KW"/>
</dbReference>
<dbReference type="GO" id="GO:0006935">
    <property type="term" value="P:chemotaxis"/>
    <property type="evidence" value="ECO:0007669"/>
    <property type="project" value="InterPro"/>
</dbReference>
<comment type="subcellular location">
    <subcellularLocation>
        <location evidence="1">Cell membrane</location>
        <topology evidence="1">Multi-pass membrane protein</topology>
    </subcellularLocation>
    <subcellularLocation>
        <location evidence="6">Membrane</location>
        <topology evidence="6">Multi-pass membrane protein</topology>
    </subcellularLocation>
</comment>
<dbReference type="PATRIC" id="fig|1789004.3.peg.1104"/>
<feature type="transmembrane region" description="Helical" evidence="7">
    <location>
        <begin position="181"/>
        <end position="204"/>
    </location>
</feature>
<reference evidence="10" key="2">
    <citation type="submission" date="2021-02" db="EMBL/GenBank/DDBJ databases">
        <title>Comparative genomics of Ferrovum myxofaciens strains, predominant extremophile bacteria forming large biofilm stalactites in acid mine ecosystems.</title>
        <authorList>
            <person name="Burkartova K."/>
            <person name="Ridl J."/>
            <person name="Pajer P."/>
            <person name="Falteisek L."/>
        </authorList>
    </citation>
    <scope>NUCLEOTIDE SEQUENCE</scope>
    <source>
        <strain evidence="10">MI1III</strain>
    </source>
</reference>
<dbReference type="Pfam" id="PF01618">
    <property type="entry name" value="MotA_ExbB"/>
    <property type="match status" value="1"/>
</dbReference>
<keyword evidence="3 7" id="KW-0812">Transmembrane</keyword>
<dbReference type="AlphaFoldDB" id="A0A8F3DT02"/>
<dbReference type="Proteomes" id="UP000075653">
    <property type="component" value="Unassembled WGS sequence"/>
</dbReference>
<keyword evidence="4 7" id="KW-1133">Transmembrane helix</keyword>
<keyword evidence="5 7" id="KW-0472">Membrane</keyword>
<accession>A0A8F3DT02</accession>
<keyword evidence="2" id="KW-1003">Cell membrane</keyword>
<dbReference type="InterPro" id="IPR047055">
    <property type="entry name" value="MotA-like"/>
</dbReference>
<feature type="transmembrane region" description="Helical" evidence="7">
    <location>
        <begin position="29"/>
        <end position="53"/>
    </location>
</feature>
<evidence type="ECO:0000313" key="9">
    <source>
        <dbReference type="EMBL" id="KXW58401.1"/>
    </source>
</evidence>
<evidence type="ECO:0000256" key="7">
    <source>
        <dbReference type="SAM" id="Phobius"/>
    </source>
</evidence>
<keyword evidence="6" id="KW-0813">Transport</keyword>
<dbReference type="EMBL" id="LRRD01000015">
    <property type="protein sequence ID" value="KXW58401.1"/>
    <property type="molecule type" value="Genomic_DNA"/>
</dbReference>
<evidence type="ECO:0000256" key="5">
    <source>
        <dbReference type="ARBA" id="ARBA00023136"/>
    </source>
</evidence>
<evidence type="ECO:0000313" key="11">
    <source>
        <dbReference type="Proteomes" id="UP000075653"/>
    </source>
</evidence>
<gene>
    <name evidence="9" type="primary">pomA</name>
    <name evidence="9" type="ORF">FEMY_10900</name>
    <name evidence="10" type="ORF">JZL65_08380</name>
</gene>
<evidence type="ECO:0000256" key="2">
    <source>
        <dbReference type="ARBA" id="ARBA00022475"/>
    </source>
</evidence>
<keyword evidence="10" id="KW-0969">Cilium</keyword>
<evidence type="ECO:0000259" key="8">
    <source>
        <dbReference type="Pfam" id="PF01618"/>
    </source>
</evidence>
<comment type="similarity">
    <text evidence="6">Belongs to the exbB/tolQ family.</text>
</comment>
<dbReference type="RefSeq" id="WP_031595845.1">
    <property type="nucleotide sequence ID" value="NZ_CP053675.1"/>
</dbReference>
<protein>
    <submittedName>
        <fullName evidence="9">Chemotaxis protein PomA</fullName>
    </submittedName>
    <submittedName>
        <fullName evidence="10">Flagellar motor protein</fullName>
    </submittedName>
</protein>
<evidence type="ECO:0000256" key="4">
    <source>
        <dbReference type="ARBA" id="ARBA00022989"/>
    </source>
</evidence>
<dbReference type="GO" id="GO:0005886">
    <property type="term" value="C:plasma membrane"/>
    <property type="evidence" value="ECO:0007669"/>
    <property type="project" value="UniProtKB-SubCell"/>
</dbReference>
<proteinExistence type="inferred from homology"/>
<feature type="transmembrane region" description="Helical" evidence="7">
    <location>
        <begin position="149"/>
        <end position="169"/>
    </location>
</feature>
<evidence type="ECO:0000256" key="6">
    <source>
        <dbReference type="RuleBase" id="RU004057"/>
    </source>
</evidence>
<keyword evidence="10" id="KW-0282">Flagellum</keyword>
<keyword evidence="10" id="KW-0966">Cell projection</keyword>
<sequence>MDILSVFGLIFGVMAVLVGQSLEGGALSSLFQLTAFVIVMGGTLGAILLQTPWNVFSLGMRMLPWVWWKPLFHTVELHSQVVEWSKIARRDGLLALEPHVARQTDPLISKGLQMVVDGLDARHIHAALQVDIQGYERLSWPAARMWEQAAGYAPTIGMLGAVLGLVQVMERLGDPAQLGSGIAVAFVSTIYGVGFANLLFFPVANKLKFLVQQQIATYEMVVDGLLLISSGENPHFVQGKLEGYLS</sequence>
<dbReference type="Proteomes" id="UP000683551">
    <property type="component" value="Chromosome"/>
</dbReference>
<accession>A0A149VYV1</accession>
<dbReference type="NCBIfam" id="NF006583">
    <property type="entry name" value="PRK09109.1"/>
    <property type="match status" value="1"/>
</dbReference>
<evidence type="ECO:0000313" key="10">
    <source>
        <dbReference type="EMBL" id="QWY76525.1"/>
    </source>
</evidence>
<evidence type="ECO:0000256" key="1">
    <source>
        <dbReference type="ARBA" id="ARBA00004651"/>
    </source>
</evidence>
<dbReference type="InterPro" id="IPR002898">
    <property type="entry name" value="MotA_ExbB_proton_chnl"/>
</dbReference>
<reference evidence="9 11" key="1">
    <citation type="submission" date="2016-01" db="EMBL/GenBank/DDBJ databases">
        <title>Genome sequence of the acidophilic iron oxidising Ferrovum strain Z-31.</title>
        <authorList>
            <person name="Poehlein A."/>
            <person name="Ullrich S.R."/>
            <person name="Schloemann M."/>
            <person name="Muehling M."/>
            <person name="Daniel R."/>
        </authorList>
    </citation>
    <scope>NUCLEOTIDE SEQUENCE [LARGE SCALE GENOMIC DNA]</scope>
    <source>
        <strain evidence="9 11">Z-31</strain>
    </source>
</reference>
<feature type="domain" description="MotA/TolQ/ExbB proton channel" evidence="8">
    <location>
        <begin position="103"/>
        <end position="220"/>
    </location>
</feature>
<dbReference type="PANTHER" id="PTHR30433">
    <property type="entry name" value="CHEMOTAXIS PROTEIN MOTA"/>
    <property type="match status" value="1"/>
</dbReference>
<dbReference type="GO" id="GO:0071978">
    <property type="term" value="P:bacterial-type flagellum-dependent swarming motility"/>
    <property type="evidence" value="ECO:0007669"/>
    <property type="project" value="InterPro"/>
</dbReference>
<dbReference type="EMBL" id="CP071137">
    <property type="protein sequence ID" value="QWY76525.1"/>
    <property type="molecule type" value="Genomic_DNA"/>
</dbReference>
<organism evidence="9 11">
    <name type="scientific">Ferrovum myxofaciens</name>
    <dbReference type="NCBI Taxonomy" id="416213"/>
    <lineage>
        <taxon>Bacteria</taxon>
        <taxon>Pseudomonadati</taxon>
        <taxon>Pseudomonadota</taxon>
        <taxon>Betaproteobacteria</taxon>
        <taxon>Ferrovales</taxon>
        <taxon>Ferrovaceae</taxon>
        <taxon>Ferrovum</taxon>
    </lineage>
</organism>
<evidence type="ECO:0000256" key="3">
    <source>
        <dbReference type="ARBA" id="ARBA00022692"/>
    </source>
</evidence>
<dbReference type="PANTHER" id="PTHR30433:SF3">
    <property type="entry name" value="MOTILITY PROTEIN A"/>
    <property type="match status" value="1"/>
</dbReference>
<name>A0A8F3DT02_9PROT</name>
<keyword evidence="11" id="KW-1185">Reference proteome</keyword>